<keyword evidence="3" id="KW-0813">Transport</keyword>
<evidence type="ECO:0000256" key="4">
    <source>
        <dbReference type="ARBA" id="ARBA00022475"/>
    </source>
</evidence>
<name>A0ABT4QG51_9BACL</name>
<comment type="similarity">
    <text evidence="2">Belongs to the binding-protein-dependent transport system permease family. FecCD subfamily.</text>
</comment>
<evidence type="ECO:0000256" key="8">
    <source>
        <dbReference type="SAM" id="Phobius"/>
    </source>
</evidence>
<organism evidence="9 10">
    <name type="scientific">Paenibacillus gyeongsangnamensis</name>
    <dbReference type="NCBI Taxonomy" id="3388067"/>
    <lineage>
        <taxon>Bacteria</taxon>
        <taxon>Bacillati</taxon>
        <taxon>Bacillota</taxon>
        <taxon>Bacilli</taxon>
        <taxon>Bacillales</taxon>
        <taxon>Paenibacillaceae</taxon>
        <taxon>Paenibacillus</taxon>
    </lineage>
</organism>
<keyword evidence="4" id="KW-1003">Cell membrane</keyword>
<keyword evidence="5 8" id="KW-0812">Transmembrane</keyword>
<dbReference type="CDD" id="cd06550">
    <property type="entry name" value="TM_ABC_iron-siderophores_like"/>
    <property type="match status" value="1"/>
</dbReference>
<sequence>MLIALAMLSIRVGAVPVPFHDVWASLLNQSNKSFFIVHEVRLPRIVIGILAGFGLAVGGVILQSILRNPLASPDVIGMTKGAGFTAAAVIFLFPKAPGYLLPVAAFAGAFAAFIALLLLSKRMTLRPAVLALVGVAVGTVFQAGTQYLIIRNPSDINMALLWMSGSLWSRRWSHVYALLPWIAVLVPLAWRYFAKLNILQLGDELAASLGVSLARQRFWLLLLAVALAGISVSAVGAIGFIGLIAPHIARSLVGSRHQWLIPRRA</sequence>
<evidence type="ECO:0000256" key="7">
    <source>
        <dbReference type="ARBA" id="ARBA00023136"/>
    </source>
</evidence>
<evidence type="ECO:0000256" key="2">
    <source>
        <dbReference type="ARBA" id="ARBA00007935"/>
    </source>
</evidence>
<dbReference type="InterPro" id="IPR000522">
    <property type="entry name" value="ABC_transptr_permease_BtuC"/>
</dbReference>
<evidence type="ECO:0000256" key="3">
    <source>
        <dbReference type="ARBA" id="ARBA00022448"/>
    </source>
</evidence>
<dbReference type="Proteomes" id="UP001527882">
    <property type="component" value="Unassembled WGS sequence"/>
</dbReference>
<keyword evidence="6 8" id="KW-1133">Transmembrane helix</keyword>
<keyword evidence="7 8" id="KW-0472">Membrane</keyword>
<gene>
    <name evidence="9" type="ORF">O9H85_26170</name>
</gene>
<feature type="transmembrane region" description="Helical" evidence="8">
    <location>
        <begin position="128"/>
        <end position="150"/>
    </location>
</feature>
<dbReference type="PANTHER" id="PTHR30472:SF37">
    <property type="entry name" value="FE(3+) DICITRATE TRANSPORT SYSTEM PERMEASE PROTEIN FECD-RELATED"/>
    <property type="match status" value="1"/>
</dbReference>
<comment type="subcellular location">
    <subcellularLocation>
        <location evidence="1">Cell membrane</location>
        <topology evidence="1">Multi-pass membrane protein</topology>
    </subcellularLocation>
</comment>
<dbReference type="InterPro" id="IPR037294">
    <property type="entry name" value="ABC_BtuC-like"/>
</dbReference>
<dbReference type="Pfam" id="PF01032">
    <property type="entry name" value="FecCD"/>
    <property type="match status" value="1"/>
</dbReference>
<evidence type="ECO:0000256" key="5">
    <source>
        <dbReference type="ARBA" id="ARBA00022692"/>
    </source>
</evidence>
<accession>A0ABT4QG51</accession>
<dbReference type="Gene3D" id="1.10.3470.10">
    <property type="entry name" value="ABC transporter involved in vitamin B12 uptake, BtuC"/>
    <property type="match status" value="1"/>
</dbReference>
<reference evidence="9 10" key="1">
    <citation type="submission" date="2022-12" db="EMBL/GenBank/DDBJ databases">
        <title>Draft genome sequence of Paenibacillus sp. dW9.</title>
        <authorList>
            <person name="Choi E.-W."/>
            <person name="Kim D.-U."/>
        </authorList>
    </citation>
    <scope>NUCLEOTIDE SEQUENCE [LARGE SCALE GENOMIC DNA]</scope>
    <source>
        <strain evidence="10">dW9</strain>
    </source>
</reference>
<dbReference type="RefSeq" id="WP_269884358.1">
    <property type="nucleotide sequence ID" value="NZ_JAQAGZ010000019.1"/>
</dbReference>
<feature type="transmembrane region" description="Helical" evidence="8">
    <location>
        <begin position="170"/>
        <end position="190"/>
    </location>
</feature>
<comment type="caution">
    <text evidence="9">The sequence shown here is derived from an EMBL/GenBank/DDBJ whole genome shotgun (WGS) entry which is preliminary data.</text>
</comment>
<dbReference type="EMBL" id="JAQAGZ010000019">
    <property type="protein sequence ID" value="MCZ8515834.1"/>
    <property type="molecule type" value="Genomic_DNA"/>
</dbReference>
<evidence type="ECO:0000256" key="6">
    <source>
        <dbReference type="ARBA" id="ARBA00022989"/>
    </source>
</evidence>
<keyword evidence="10" id="KW-1185">Reference proteome</keyword>
<feature type="transmembrane region" description="Helical" evidence="8">
    <location>
        <begin position="99"/>
        <end position="119"/>
    </location>
</feature>
<feature type="transmembrane region" description="Helical" evidence="8">
    <location>
        <begin position="75"/>
        <end position="93"/>
    </location>
</feature>
<dbReference type="SUPFAM" id="SSF81345">
    <property type="entry name" value="ABC transporter involved in vitamin B12 uptake, BtuC"/>
    <property type="match status" value="1"/>
</dbReference>
<protein>
    <submittedName>
        <fullName evidence="9">Iron chelate uptake ABC transporter family permease subunit</fullName>
    </submittedName>
</protein>
<dbReference type="PANTHER" id="PTHR30472">
    <property type="entry name" value="FERRIC ENTEROBACTIN TRANSPORT SYSTEM PERMEASE PROTEIN"/>
    <property type="match status" value="1"/>
</dbReference>
<evidence type="ECO:0000313" key="10">
    <source>
        <dbReference type="Proteomes" id="UP001527882"/>
    </source>
</evidence>
<feature type="transmembrane region" description="Helical" evidence="8">
    <location>
        <begin position="45"/>
        <end position="66"/>
    </location>
</feature>
<proteinExistence type="inferred from homology"/>
<evidence type="ECO:0000256" key="1">
    <source>
        <dbReference type="ARBA" id="ARBA00004651"/>
    </source>
</evidence>
<feature type="transmembrane region" description="Helical" evidence="8">
    <location>
        <begin position="218"/>
        <end position="245"/>
    </location>
</feature>
<evidence type="ECO:0000313" key="9">
    <source>
        <dbReference type="EMBL" id="MCZ8515834.1"/>
    </source>
</evidence>